<feature type="signal peptide" evidence="1">
    <location>
        <begin position="1"/>
        <end position="22"/>
    </location>
</feature>
<reference evidence="3" key="1">
    <citation type="submission" date="2016-11" db="UniProtKB">
        <authorList>
            <consortium name="WormBaseParasite"/>
        </authorList>
    </citation>
    <scope>IDENTIFICATION</scope>
</reference>
<name>A0A1I7YKH8_9BILA</name>
<proteinExistence type="predicted"/>
<sequence>MNASALFVAIVLIVVSSPSVDAQQPCNATFPCPFGQVCTTTPPQCPLGACLPNQGPIYECVLASNNAQQPCNATLPCPIGLVCAPIIPPCPYGGCPANEGPIYECLSNSGNPGIVTCPSGYSCQYASACSYAVCPSYLCLSTP</sequence>
<dbReference type="Proteomes" id="UP000095287">
    <property type="component" value="Unplaced"/>
</dbReference>
<organism evidence="2 3">
    <name type="scientific">Steinernema glaseri</name>
    <dbReference type="NCBI Taxonomy" id="37863"/>
    <lineage>
        <taxon>Eukaryota</taxon>
        <taxon>Metazoa</taxon>
        <taxon>Ecdysozoa</taxon>
        <taxon>Nematoda</taxon>
        <taxon>Chromadorea</taxon>
        <taxon>Rhabditida</taxon>
        <taxon>Tylenchina</taxon>
        <taxon>Panagrolaimomorpha</taxon>
        <taxon>Strongyloidoidea</taxon>
        <taxon>Steinernematidae</taxon>
        <taxon>Steinernema</taxon>
    </lineage>
</organism>
<feature type="chain" id="PRO_5009312290" evidence="1">
    <location>
        <begin position="23"/>
        <end position="143"/>
    </location>
</feature>
<dbReference type="AlphaFoldDB" id="A0A1I7YKH8"/>
<evidence type="ECO:0000313" key="3">
    <source>
        <dbReference type="WBParaSite" id="L893_g17284.t1"/>
    </source>
</evidence>
<evidence type="ECO:0000313" key="2">
    <source>
        <dbReference type="Proteomes" id="UP000095287"/>
    </source>
</evidence>
<accession>A0A1I7YKH8</accession>
<keyword evidence="2" id="KW-1185">Reference proteome</keyword>
<dbReference type="WBParaSite" id="L893_g17284.t1">
    <property type="protein sequence ID" value="L893_g17284.t1"/>
    <property type="gene ID" value="L893_g17284"/>
</dbReference>
<evidence type="ECO:0000256" key="1">
    <source>
        <dbReference type="SAM" id="SignalP"/>
    </source>
</evidence>
<keyword evidence="1" id="KW-0732">Signal</keyword>
<protein>
    <submittedName>
        <fullName evidence="3">CC domain-containing protein</fullName>
    </submittedName>
</protein>